<comment type="caution">
    <text evidence="1">The sequence shown here is derived from an EMBL/GenBank/DDBJ whole genome shotgun (WGS) entry which is preliminary data.</text>
</comment>
<evidence type="ECO:0000313" key="3">
    <source>
        <dbReference type="Proteomes" id="UP000663848"/>
    </source>
</evidence>
<gene>
    <name evidence="1" type="ORF">QYT958_LOCUS45413</name>
    <name evidence="2" type="ORF">QYT958_LOCUS45958</name>
</gene>
<name>A0A822EVL8_9BILA</name>
<protein>
    <submittedName>
        <fullName evidence="1">Uncharacterized protein</fullName>
    </submittedName>
</protein>
<dbReference type="AlphaFoldDB" id="A0A822EVL8"/>
<dbReference type="Proteomes" id="UP000663848">
    <property type="component" value="Unassembled WGS sequence"/>
</dbReference>
<dbReference type="EMBL" id="CAJOBR010075330">
    <property type="protein sequence ID" value="CAF5110646.1"/>
    <property type="molecule type" value="Genomic_DNA"/>
</dbReference>
<reference evidence="1" key="1">
    <citation type="submission" date="2021-02" db="EMBL/GenBank/DDBJ databases">
        <authorList>
            <person name="Nowell W R."/>
        </authorList>
    </citation>
    <scope>NUCLEOTIDE SEQUENCE</scope>
</reference>
<dbReference type="Gene3D" id="3.40.190.10">
    <property type="entry name" value="Periplasmic binding protein-like II"/>
    <property type="match status" value="1"/>
</dbReference>
<proteinExistence type="predicted"/>
<evidence type="ECO:0000313" key="1">
    <source>
        <dbReference type="EMBL" id="CAF5110646.1"/>
    </source>
</evidence>
<sequence>MWKFMSNNPEVFAKNSQEGIDRVKSESYAFFMESTSIEYTVQRECNLT</sequence>
<evidence type="ECO:0000313" key="2">
    <source>
        <dbReference type="EMBL" id="CAF5119517.1"/>
    </source>
</evidence>
<feature type="non-terminal residue" evidence="1">
    <location>
        <position position="48"/>
    </location>
</feature>
<accession>A0A822EVL8</accession>
<dbReference type="EMBL" id="CAJOBR010079382">
    <property type="protein sequence ID" value="CAF5119517.1"/>
    <property type="molecule type" value="Genomic_DNA"/>
</dbReference>
<organism evidence="1 3">
    <name type="scientific">Rotaria socialis</name>
    <dbReference type="NCBI Taxonomy" id="392032"/>
    <lineage>
        <taxon>Eukaryota</taxon>
        <taxon>Metazoa</taxon>
        <taxon>Spiralia</taxon>
        <taxon>Gnathifera</taxon>
        <taxon>Rotifera</taxon>
        <taxon>Eurotatoria</taxon>
        <taxon>Bdelloidea</taxon>
        <taxon>Philodinida</taxon>
        <taxon>Philodinidae</taxon>
        <taxon>Rotaria</taxon>
    </lineage>
</organism>